<accession>A0ABW5K4H9</accession>
<evidence type="ECO:0000313" key="2">
    <source>
        <dbReference type="Proteomes" id="UP001597467"/>
    </source>
</evidence>
<dbReference type="Pfam" id="PF13707">
    <property type="entry name" value="RloB"/>
    <property type="match status" value="1"/>
</dbReference>
<comment type="caution">
    <text evidence="1">The sequence shown here is derived from an EMBL/GenBank/DDBJ whole genome shotgun (WGS) entry which is preliminary data.</text>
</comment>
<evidence type="ECO:0000313" key="1">
    <source>
        <dbReference type="EMBL" id="MFD2543706.1"/>
    </source>
</evidence>
<reference evidence="2" key="1">
    <citation type="journal article" date="2019" name="Int. J. Syst. Evol. Microbiol.">
        <title>The Global Catalogue of Microorganisms (GCM) 10K type strain sequencing project: providing services to taxonomists for standard genome sequencing and annotation.</title>
        <authorList>
            <consortium name="The Broad Institute Genomics Platform"/>
            <consortium name="The Broad Institute Genome Sequencing Center for Infectious Disease"/>
            <person name="Wu L."/>
            <person name="Ma J."/>
        </authorList>
    </citation>
    <scope>NUCLEOTIDE SEQUENCE [LARGE SCALE GENOMIC DNA]</scope>
    <source>
        <strain evidence="2">KCTC 42808</strain>
    </source>
</reference>
<dbReference type="InterPro" id="IPR025591">
    <property type="entry name" value="RloB"/>
</dbReference>
<proteinExistence type="predicted"/>
<gene>
    <name evidence="1" type="ORF">ACFSSB_15345</name>
</gene>
<name>A0ABW5K4H9_9FLAO</name>
<keyword evidence="2" id="KW-1185">Reference proteome</keyword>
<protein>
    <submittedName>
        <fullName evidence="1">RloB family protein</fullName>
    </submittedName>
</protein>
<sequence>MPREPIPLIRKGGFLDAEKLFVLSYEGTVSEKKYFNDFRESVFFNDSGLIEIVPLKKEENSGTDPLSVKKLLKKAKLDYQFKKTDEFWLIIDRDHWETIHKINFDKLVADCKKENNFYLAMSNPCFEIWLVMHLKDITEYSKEEANELLENASKSRKKNHIDVVLGDLQGRGYNKKPNPGIFLPLTKTAIERAKDLDNTNEPYPKKLGTHIYKLIEKLLKE</sequence>
<organism evidence="1 2">
    <name type="scientific">Lacinutrix gracilariae</name>
    <dbReference type="NCBI Taxonomy" id="1747198"/>
    <lineage>
        <taxon>Bacteria</taxon>
        <taxon>Pseudomonadati</taxon>
        <taxon>Bacteroidota</taxon>
        <taxon>Flavobacteriia</taxon>
        <taxon>Flavobacteriales</taxon>
        <taxon>Flavobacteriaceae</taxon>
        <taxon>Lacinutrix</taxon>
    </lineage>
</organism>
<dbReference type="RefSeq" id="WP_379905884.1">
    <property type="nucleotide sequence ID" value="NZ_JBHULM010000013.1"/>
</dbReference>
<dbReference type="EMBL" id="JBHULM010000013">
    <property type="protein sequence ID" value="MFD2543706.1"/>
    <property type="molecule type" value="Genomic_DNA"/>
</dbReference>
<dbReference type="Proteomes" id="UP001597467">
    <property type="component" value="Unassembled WGS sequence"/>
</dbReference>